<dbReference type="Proteomes" id="UP001043456">
    <property type="component" value="Unassembled WGS sequence"/>
</dbReference>
<evidence type="ECO:0000313" key="1">
    <source>
        <dbReference type="EMBL" id="GIJ86956.1"/>
    </source>
</evidence>
<comment type="caution">
    <text evidence="1">The sequence shown here is derived from an EMBL/GenBank/DDBJ whole genome shotgun (WGS) entry which is preliminary data.</text>
</comment>
<keyword evidence="2" id="KW-1185">Reference proteome</keyword>
<name>A0A9P3B911_9EURO</name>
<accession>A0A9P3B911</accession>
<dbReference type="OrthoDB" id="4507903at2759"/>
<protein>
    <submittedName>
        <fullName evidence="1">Uncharacterized protein</fullName>
    </submittedName>
</protein>
<evidence type="ECO:0000313" key="2">
    <source>
        <dbReference type="Proteomes" id="UP001043456"/>
    </source>
</evidence>
<sequence length="70" mass="7339">MADQASSDQNKGKEAVVGIKADVRTLQQLSSSGQAAKKKREENQVEKGMRAIGGAIQAHLQQGSQSQGSS</sequence>
<dbReference type="GeneID" id="67004466"/>
<dbReference type="RefSeq" id="XP_043157702.1">
    <property type="nucleotide sequence ID" value="XM_043301767.1"/>
</dbReference>
<dbReference type="AlphaFoldDB" id="A0A9P3B911"/>
<proteinExistence type="predicted"/>
<organism evidence="1 2">
    <name type="scientific">Aspergillus pseudoviridinutans</name>
    <dbReference type="NCBI Taxonomy" id="1517512"/>
    <lineage>
        <taxon>Eukaryota</taxon>
        <taxon>Fungi</taxon>
        <taxon>Dikarya</taxon>
        <taxon>Ascomycota</taxon>
        <taxon>Pezizomycotina</taxon>
        <taxon>Eurotiomycetes</taxon>
        <taxon>Eurotiomycetidae</taxon>
        <taxon>Eurotiales</taxon>
        <taxon>Aspergillaceae</taxon>
        <taxon>Aspergillus</taxon>
        <taxon>Aspergillus subgen. Fumigati</taxon>
    </lineage>
</organism>
<dbReference type="EMBL" id="BHVY01000004">
    <property type="protein sequence ID" value="GIJ86956.1"/>
    <property type="molecule type" value="Genomic_DNA"/>
</dbReference>
<reference evidence="1 2" key="1">
    <citation type="submission" date="2018-10" db="EMBL/GenBank/DDBJ databases">
        <title>Pan-genome distribution and transcriptional activeness of fungal secondary metabolism genes in Aspergillus section Fumigati.</title>
        <authorList>
            <person name="Takahashi H."/>
            <person name="Umemura M."/>
            <person name="Ninomiya A."/>
            <person name="Kusuya Y."/>
            <person name="Urayama S."/>
            <person name="Shimizu M."/>
            <person name="Watanabe A."/>
            <person name="Kamei K."/>
            <person name="Yaguchi T."/>
            <person name="Hagiwara D."/>
        </authorList>
    </citation>
    <scope>NUCLEOTIDE SEQUENCE [LARGE SCALE GENOMIC DNA]</scope>
    <source>
        <strain evidence="1 2">IFM 55266</strain>
    </source>
</reference>
<gene>
    <name evidence="1" type="ORF">Asppvi_005855</name>
</gene>